<dbReference type="EMBL" id="CAXDID020000107">
    <property type="protein sequence ID" value="CAL6028425.1"/>
    <property type="molecule type" value="Genomic_DNA"/>
</dbReference>
<reference evidence="1" key="1">
    <citation type="submission" date="2023-06" db="EMBL/GenBank/DDBJ databases">
        <authorList>
            <person name="Kurt Z."/>
        </authorList>
    </citation>
    <scope>NUCLEOTIDE SEQUENCE</scope>
</reference>
<reference evidence="2 3" key="2">
    <citation type="submission" date="2024-07" db="EMBL/GenBank/DDBJ databases">
        <authorList>
            <person name="Akdeniz Z."/>
        </authorList>
    </citation>
    <scope>NUCLEOTIDE SEQUENCE [LARGE SCALE GENOMIC DNA]</scope>
</reference>
<evidence type="ECO:0000313" key="2">
    <source>
        <dbReference type="EMBL" id="CAL6028425.1"/>
    </source>
</evidence>
<accession>A0AA86QAV9</accession>
<dbReference type="Proteomes" id="UP001642409">
    <property type="component" value="Unassembled WGS sequence"/>
</dbReference>
<dbReference type="AlphaFoldDB" id="A0AA86QAV9"/>
<proteinExistence type="predicted"/>
<evidence type="ECO:0000313" key="3">
    <source>
        <dbReference type="Proteomes" id="UP001642409"/>
    </source>
</evidence>
<evidence type="ECO:0000313" key="1">
    <source>
        <dbReference type="EMBL" id="CAI9953601.1"/>
    </source>
</evidence>
<protein>
    <submittedName>
        <fullName evidence="2">Hypothetical_protein</fullName>
    </submittedName>
</protein>
<organism evidence="1">
    <name type="scientific">Hexamita inflata</name>
    <dbReference type="NCBI Taxonomy" id="28002"/>
    <lineage>
        <taxon>Eukaryota</taxon>
        <taxon>Metamonada</taxon>
        <taxon>Diplomonadida</taxon>
        <taxon>Hexamitidae</taxon>
        <taxon>Hexamitinae</taxon>
        <taxon>Hexamita</taxon>
    </lineage>
</organism>
<keyword evidence="3" id="KW-1185">Reference proteome</keyword>
<name>A0AA86QAV9_9EUKA</name>
<dbReference type="EMBL" id="CATOUU010000840">
    <property type="protein sequence ID" value="CAI9953601.1"/>
    <property type="molecule type" value="Genomic_DNA"/>
</dbReference>
<sequence>MDQYYISQLESKNDRAMRSIRRLQAKMETVAPKIAQQEFLHEIKDNKIAKNNSKLDENGDFRTIKDAFNAVFPEMTNDPLMKFSSYDKKTAYESFELEFGALPED</sequence>
<comment type="caution">
    <text evidence="1">The sequence shown here is derived from an EMBL/GenBank/DDBJ whole genome shotgun (WGS) entry which is preliminary data.</text>
</comment>
<gene>
    <name evidence="2" type="ORF">HINF_LOCUS31800</name>
    <name evidence="1" type="ORF">HINF_LOCUS41246</name>
</gene>